<proteinExistence type="predicted"/>
<feature type="region of interest" description="Disordered" evidence="1">
    <location>
        <begin position="1"/>
        <end position="21"/>
    </location>
</feature>
<sequence length="137" mass="15389">MKKILLSNTSKQPRLKQQQLPPVQKRLTANISDISQSNSTISQLTLSSRTTLDTYKTSTSNSNVNKVLVNLQDRPSQIIQATQLGNIWSNQNRINGSSEDLSFDMEKLRQIQLNGSAAVFDQDFDAEFQIISESDDE</sequence>
<dbReference type="EMBL" id="CAXDID020000341">
    <property type="protein sequence ID" value="CAL6079548.1"/>
    <property type="molecule type" value="Genomic_DNA"/>
</dbReference>
<name>A0AA86QF58_9EUKA</name>
<reference evidence="2" key="1">
    <citation type="submission" date="2023-06" db="EMBL/GenBank/DDBJ databases">
        <authorList>
            <person name="Kurt Z."/>
        </authorList>
    </citation>
    <scope>NUCLEOTIDE SEQUENCE</scope>
</reference>
<accession>A0AA86QF58</accession>
<evidence type="ECO:0000313" key="4">
    <source>
        <dbReference type="Proteomes" id="UP001642409"/>
    </source>
</evidence>
<evidence type="ECO:0000256" key="1">
    <source>
        <dbReference type="SAM" id="MobiDB-lite"/>
    </source>
</evidence>
<feature type="compositionally biased region" description="Low complexity" evidence="1">
    <location>
        <begin position="11"/>
        <end position="21"/>
    </location>
</feature>
<evidence type="ECO:0000313" key="2">
    <source>
        <dbReference type="EMBL" id="CAI9953868.1"/>
    </source>
</evidence>
<protein>
    <submittedName>
        <fullName evidence="3">Hypothetical_protein</fullName>
    </submittedName>
</protein>
<feature type="compositionally biased region" description="Polar residues" evidence="1">
    <location>
        <begin position="1"/>
        <end position="10"/>
    </location>
</feature>
<comment type="caution">
    <text evidence="2">The sequence shown here is derived from an EMBL/GenBank/DDBJ whole genome shotgun (WGS) entry which is preliminary data.</text>
</comment>
<organism evidence="2">
    <name type="scientific">Hexamita inflata</name>
    <dbReference type="NCBI Taxonomy" id="28002"/>
    <lineage>
        <taxon>Eukaryota</taxon>
        <taxon>Metamonada</taxon>
        <taxon>Diplomonadida</taxon>
        <taxon>Hexamitidae</taxon>
        <taxon>Hexamitinae</taxon>
        <taxon>Hexamita</taxon>
    </lineage>
</organism>
<dbReference type="AlphaFoldDB" id="A0AA86QF58"/>
<reference evidence="3 4" key="2">
    <citation type="submission" date="2024-07" db="EMBL/GenBank/DDBJ databases">
        <authorList>
            <person name="Akdeniz Z."/>
        </authorList>
    </citation>
    <scope>NUCLEOTIDE SEQUENCE [LARGE SCALE GENOMIC DNA]</scope>
</reference>
<evidence type="ECO:0000313" key="3">
    <source>
        <dbReference type="EMBL" id="CAL6079548.1"/>
    </source>
</evidence>
<dbReference type="EMBL" id="CATOUU010000842">
    <property type="protein sequence ID" value="CAI9953868.1"/>
    <property type="molecule type" value="Genomic_DNA"/>
</dbReference>
<keyword evidence="4" id="KW-1185">Reference proteome</keyword>
<dbReference type="Proteomes" id="UP001642409">
    <property type="component" value="Unassembled WGS sequence"/>
</dbReference>
<gene>
    <name evidence="2" type="ORF">HINF_LOCUS41513</name>
    <name evidence="3" type="ORF">HINF_LOCUS59437</name>
</gene>